<accession>A0A061RG51</accession>
<protein>
    <submittedName>
        <fullName evidence="1">Uncharacterized protein</fullName>
    </submittedName>
</protein>
<reference evidence="1" key="1">
    <citation type="submission" date="2014-05" db="EMBL/GenBank/DDBJ databases">
        <title>The transcriptome of the halophilic microalga Tetraselmis sp. GSL018 isolated from the Great Salt Lake, Utah.</title>
        <authorList>
            <person name="Jinkerson R.E."/>
            <person name="D'Adamo S."/>
            <person name="Posewitz M.C."/>
        </authorList>
    </citation>
    <scope>NUCLEOTIDE SEQUENCE</scope>
    <source>
        <strain evidence="1">GSL018</strain>
    </source>
</reference>
<sequence>YAYPIYSYGPEVGMVRCGTGVAPEEQRHASGTMDIQRLLLAATRAAGGGTLPPPFKAALVAWGPRGVLAVKWKRPG</sequence>
<name>A0A061RG51_9CHLO</name>
<dbReference type="EMBL" id="GBEZ01015195">
    <property type="protein sequence ID" value="JAC70948.1"/>
    <property type="molecule type" value="Transcribed_RNA"/>
</dbReference>
<gene>
    <name evidence="1" type="ORF">TSPGSL018_3027</name>
</gene>
<organism evidence="1">
    <name type="scientific">Tetraselmis sp. GSL018</name>
    <dbReference type="NCBI Taxonomy" id="582737"/>
    <lineage>
        <taxon>Eukaryota</taxon>
        <taxon>Viridiplantae</taxon>
        <taxon>Chlorophyta</taxon>
        <taxon>core chlorophytes</taxon>
        <taxon>Chlorodendrophyceae</taxon>
        <taxon>Chlorodendrales</taxon>
        <taxon>Chlorodendraceae</taxon>
        <taxon>Tetraselmis</taxon>
    </lineage>
</organism>
<feature type="non-terminal residue" evidence="1">
    <location>
        <position position="1"/>
    </location>
</feature>
<proteinExistence type="predicted"/>
<evidence type="ECO:0000313" key="1">
    <source>
        <dbReference type="EMBL" id="JAC70948.1"/>
    </source>
</evidence>
<dbReference type="AlphaFoldDB" id="A0A061RG51"/>